<organism evidence="3 4">
    <name type="scientific">Haploplasma axanthum</name>
    <name type="common">Acholeplasma axanthum</name>
    <dbReference type="NCBI Taxonomy" id="29552"/>
    <lineage>
        <taxon>Bacteria</taxon>
        <taxon>Bacillati</taxon>
        <taxon>Mycoplasmatota</taxon>
        <taxon>Mollicutes</taxon>
        <taxon>Acholeplasmatales</taxon>
        <taxon>Acholeplasmataceae</taxon>
        <taxon>Haploplasma</taxon>
    </lineage>
</organism>
<dbReference type="RefSeq" id="WP_129747444.1">
    <property type="nucleotide sequence ID" value="NZ_LR215048.1"/>
</dbReference>
<dbReference type="Gene3D" id="3.30.420.10">
    <property type="entry name" value="Ribonuclease H-like superfamily/Ribonuclease H"/>
    <property type="match status" value="1"/>
</dbReference>
<evidence type="ECO:0000313" key="4">
    <source>
        <dbReference type="Proteomes" id="UP000289841"/>
    </source>
</evidence>
<evidence type="ECO:0000256" key="1">
    <source>
        <dbReference type="ARBA" id="ARBA00009277"/>
    </source>
</evidence>
<dbReference type="InterPro" id="IPR054353">
    <property type="entry name" value="IstA-like_C"/>
</dbReference>
<dbReference type="EMBL" id="LR215048">
    <property type="protein sequence ID" value="VEU80121.1"/>
    <property type="molecule type" value="Genomic_DNA"/>
</dbReference>
<reference evidence="3 4" key="1">
    <citation type="submission" date="2019-01" db="EMBL/GenBank/DDBJ databases">
        <authorList>
            <consortium name="Pathogen Informatics"/>
        </authorList>
    </citation>
    <scope>NUCLEOTIDE SEQUENCE [LARGE SCALE GENOMIC DNA]</scope>
    <source>
        <strain evidence="3 4">NCTC10138</strain>
    </source>
</reference>
<keyword evidence="4" id="KW-1185">Reference proteome</keyword>
<dbReference type="KEGG" id="aaxa:NCTC10138_00477"/>
<gene>
    <name evidence="3" type="ORF">NCTC10138_00477</name>
</gene>
<evidence type="ECO:0000313" key="3">
    <source>
        <dbReference type="EMBL" id="VEU80121.1"/>
    </source>
</evidence>
<dbReference type="Pfam" id="PF22483">
    <property type="entry name" value="Mu-transpos_C_2"/>
    <property type="match status" value="1"/>
</dbReference>
<evidence type="ECO:0000259" key="2">
    <source>
        <dbReference type="PROSITE" id="PS50994"/>
    </source>
</evidence>
<dbReference type="Proteomes" id="UP000289841">
    <property type="component" value="Chromosome"/>
</dbReference>
<dbReference type="InterPro" id="IPR001584">
    <property type="entry name" value="Integrase_cat-core"/>
</dbReference>
<dbReference type="InterPro" id="IPR036397">
    <property type="entry name" value="RNaseH_sf"/>
</dbReference>
<comment type="similarity">
    <text evidence="1">Belongs to the transposase IS21/IS408/IS1162 family.</text>
</comment>
<dbReference type="GO" id="GO:0015074">
    <property type="term" value="P:DNA integration"/>
    <property type="evidence" value="ECO:0007669"/>
    <property type="project" value="InterPro"/>
</dbReference>
<dbReference type="InterPro" id="IPR012337">
    <property type="entry name" value="RNaseH-like_sf"/>
</dbReference>
<name>A0A449BCE9_HAPAX</name>
<dbReference type="PANTHER" id="PTHR35004">
    <property type="entry name" value="TRANSPOSASE RV3428C-RELATED"/>
    <property type="match status" value="1"/>
</dbReference>
<dbReference type="SUPFAM" id="SSF53098">
    <property type="entry name" value="Ribonuclease H-like"/>
    <property type="match status" value="1"/>
</dbReference>
<dbReference type="AlphaFoldDB" id="A0A449BCE9"/>
<sequence length="417" mass="49759">MTKILLEQITNIKDLLLFSRAYKEGLIKLNISKLSKELNKDRKTIKKYLNGEVPKETRKRVKYLDEHRKYILEVLTDKYQSFDYIDHLFKYLKREKNITCSRTSLNRYIRNDNELNKLFKRKKDMSFTERFETNPGIQAQFDMKEKVKLIDKNNNETVITIPTLTLSWSRYNVRKLILDTKTENLLEFLALSFEEIGGVPHELVIDNLKQFVEKPRYKDNEAIITNKLVEFAKDYNIKIKPCMPYRPQTKGKTETQNKIVDQLKNYNGKYKDIYEMHEKLEIIHKEDNDNISQATKLPRRFLLEKEKGDLSPLPRKEIRQKYHLSLKEVHVTNESLISYKSNKYSVPRKFIGLKVGLTVIKGNELHIYYKGKIITIHKITDKLLNIKDEHDLKYEKEIKTKERTTIINNEMRNIKYD</sequence>
<dbReference type="GO" id="GO:0003676">
    <property type="term" value="F:nucleic acid binding"/>
    <property type="evidence" value="ECO:0007669"/>
    <property type="project" value="InterPro"/>
</dbReference>
<dbReference type="OrthoDB" id="48322at2"/>
<dbReference type="PROSITE" id="PS50994">
    <property type="entry name" value="INTEGRASE"/>
    <property type="match status" value="1"/>
</dbReference>
<dbReference type="NCBIfam" id="NF033546">
    <property type="entry name" value="transpos_IS21"/>
    <property type="match status" value="1"/>
</dbReference>
<proteinExistence type="inferred from homology"/>
<protein>
    <submittedName>
        <fullName evidence="3">Transposase and inactivated derivatives</fullName>
    </submittedName>
</protein>
<accession>A0A449BCE9</accession>
<feature type="domain" description="Integrase catalytic" evidence="2">
    <location>
        <begin position="131"/>
        <end position="320"/>
    </location>
</feature>